<dbReference type="Gene3D" id="3.40.50.300">
    <property type="entry name" value="P-loop containing nucleotide triphosphate hydrolases"/>
    <property type="match status" value="1"/>
</dbReference>
<feature type="compositionally biased region" description="Basic residues" evidence="2">
    <location>
        <begin position="37"/>
        <end position="59"/>
    </location>
</feature>
<dbReference type="CDD" id="cd21037">
    <property type="entry name" value="MLKL_NTD"/>
    <property type="match status" value="1"/>
</dbReference>
<evidence type="ECO:0000259" key="3">
    <source>
        <dbReference type="Pfam" id="PF24883"/>
    </source>
</evidence>
<feature type="compositionally biased region" description="Low complexity" evidence="2">
    <location>
        <begin position="218"/>
        <end position="228"/>
    </location>
</feature>
<dbReference type="EMBL" id="JANBPK010001092">
    <property type="protein sequence ID" value="KAJ2925997.1"/>
    <property type="molecule type" value="Genomic_DNA"/>
</dbReference>
<feature type="region of interest" description="Disordered" evidence="2">
    <location>
        <begin position="185"/>
        <end position="233"/>
    </location>
</feature>
<dbReference type="InterPro" id="IPR059179">
    <property type="entry name" value="MLKL-like_MCAfunc"/>
</dbReference>
<dbReference type="PANTHER" id="PTHR10039">
    <property type="entry name" value="AMELOGENIN"/>
    <property type="match status" value="1"/>
</dbReference>
<dbReference type="GO" id="GO:0007166">
    <property type="term" value="P:cell surface receptor signaling pathway"/>
    <property type="evidence" value="ECO:0007669"/>
    <property type="project" value="InterPro"/>
</dbReference>
<evidence type="ECO:0000256" key="1">
    <source>
        <dbReference type="ARBA" id="ARBA00022737"/>
    </source>
</evidence>
<proteinExistence type="predicted"/>
<dbReference type="InterPro" id="IPR036537">
    <property type="entry name" value="Adaptor_Cbl_N_dom_sf"/>
</dbReference>
<evidence type="ECO:0000313" key="4">
    <source>
        <dbReference type="EMBL" id="KAJ2925997.1"/>
    </source>
</evidence>
<dbReference type="InterPro" id="IPR056884">
    <property type="entry name" value="NPHP3-like_N"/>
</dbReference>
<accession>A0A9W8J0E4</accession>
<reference evidence="4" key="1">
    <citation type="submission" date="2022-06" db="EMBL/GenBank/DDBJ databases">
        <title>Genome Sequence of Candolleomyces eurysporus.</title>
        <authorList>
            <person name="Buettner E."/>
        </authorList>
    </citation>
    <scope>NUCLEOTIDE SEQUENCE</scope>
    <source>
        <strain evidence="4">VTCC 930004</strain>
    </source>
</reference>
<feature type="region of interest" description="Disordered" evidence="2">
    <location>
        <begin position="1"/>
        <end position="80"/>
    </location>
</feature>
<keyword evidence="5" id="KW-1185">Reference proteome</keyword>
<dbReference type="PANTHER" id="PTHR10039:SF15">
    <property type="entry name" value="NACHT DOMAIN-CONTAINING PROTEIN"/>
    <property type="match status" value="1"/>
</dbReference>
<name>A0A9W8J0E4_9AGAR</name>
<sequence>MSEATKTRGDNTAGNSERDTPIASRAATPAGSQSSSKSRRQQVKGAIKKPFKTAKRWVKSRMGDDLREGGGAGSGGVDVGRASAGLEIAPLGGANQELDATGLGAQGTGGTLNIAPSAPEEMKSNLPLGQDPASGTLALPIDNASLALGAAPEVTQDSSAIPPSTLEQLDNPVLITTAEVTEPSTTTIITPTPGTPGGVAGEEAGSDSTEEANVSSPAQAGQAGEGAEVPNPSATSFKKTWAIVAGALKKTLSVAVPFIPEPFKAPAEVLLKVFDVFEQAKSNKEGMEDLMTRCNLLNESMAHAFKRRQDGGSEDLDESIGRLVKGIHDILLDTMVEYSKGVAAYVLVEDNAESLKEANRKIDQVLQRFSLENFIAGALVLSDVHRMVKDQEVNADRRFKKAALDKLKPVPGAAYNSQDLAKISACFEGTRVKLLAGVGRWMSDPTGKPIYVLDGIAGIGKSTVAKTVAQRAATIDSLGASFFFSRDHADRQHASSFVHTIAYQLSFCDPSYGEAIATAIDEHPESLHTVMAQQFSALVAQPLCSLLEQRATPLVFVFDALDECTQPDASDILSLIITSISKLPQVKLIAFIFRRLKLQL</sequence>
<dbReference type="Proteomes" id="UP001140091">
    <property type="component" value="Unassembled WGS sequence"/>
</dbReference>
<feature type="region of interest" description="Disordered" evidence="2">
    <location>
        <begin position="99"/>
        <end position="133"/>
    </location>
</feature>
<gene>
    <name evidence="4" type="ORF">H1R20_g11101</name>
</gene>
<protein>
    <recommendedName>
        <fullName evidence="3">Nephrocystin 3-like N-terminal domain-containing protein</fullName>
    </recommendedName>
</protein>
<dbReference type="InterPro" id="IPR027417">
    <property type="entry name" value="P-loop_NTPase"/>
</dbReference>
<dbReference type="Pfam" id="PF24883">
    <property type="entry name" value="NPHP3_N"/>
    <property type="match status" value="1"/>
</dbReference>
<feature type="compositionally biased region" description="Gly residues" evidence="2">
    <location>
        <begin position="69"/>
        <end position="78"/>
    </location>
</feature>
<evidence type="ECO:0000313" key="5">
    <source>
        <dbReference type="Proteomes" id="UP001140091"/>
    </source>
</evidence>
<dbReference type="Gene3D" id="1.20.930.20">
    <property type="entry name" value="Adaptor protein Cbl, N-terminal domain"/>
    <property type="match status" value="1"/>
</dbReference>
<comment type="caution">
    <text evidence="4">The sequence shown here is derived from an EMBL/GenBank/DDBJ whole genome shotgun (WGS) entry which is preliminary data.</text>
</comment>
<evidence type="ECO:0000256" key="2">
    <source>
        <dbReference type="SAM" id="MobiDB-lite"/>
    </source>
</evidence>
<dbReference type="AlphaFoldDB" id="A0A9W8J0E4"/>
<feature type="non-terminal residue" evidence="4">
    <location>
        <position position="1"/>
    </location>
</feature>
<keyword evidence="1" id="KW-0677">Repeat</keyword>
<organism evidence="4 5">
    <name type="scientific">Candolleomyces eurysporus</name>
    <dbReference type="NCBI Taxonomy" id="2828524"/>
    <lineage>
        <taxon>Eukaryota</taxon>
        <taxon>Fungi</taxon>
        <taxon>Dikarya</taxon>
        <taxon>Basidiomycota</taxon>
        <taxon>Agaricomycotina</taxon>
        <taxon>Agaricomycetes</taxon>
        <taxon>Agaricomycetidae</taxon>
        <taxon>Agaricales</taxon>
        <taxon>Agaricineae</taxon>
        <taxon>Psathyrellaceae</taxon>
        <taxon>Candolleomyces</taxon>
    </lineage>
</organism>
<dbReference type="OrthoDB" id="3027122at2759"/>
<feature type="domain" description="Nephrocystin 3-like N-terminal" evidence="3">
    <location>
        <begin position="440"/>
        <end position="588"/>
    </location>
</feature>